<dbReference type="GO" id="GO:0003723">
    <property type="term" value="F:RNA binding"/>
    <property type="evidence" value="ECO:0007669"/>
    <property type="project" value="InterPro"/>
</dbReference>
<feature type="non-terminal residue" evidence="2">
    <location>
        <position position="1"/>
    </location>
</feature>
<comment type="caution">
    <text evidence="2">The sequence shown here is derived from an EMBL/GenBank/DDBJ whole genome shotgun (WGS) entry which is preliminary data.</text>
</comment>
<protein>
    <submittedName>
        <fullName evidence="2">Uncharacterized protein</fullName>
    </submittedName>
</protein>
<name>X1QN42_9ZZZZ</name>
<dbReference type="AlphaFoldDB" id="X1QN42"/>
<proteinExistence type="predicted"/>
<evidence type="ECO:0000256" key="1">
    <source>
        <dbReference type="ARBA" id="ARBA00022737"/>
    </source>
</evidence>
<keyword evidence="1" id="KW-0677">Repeat</keyword>
<reference evidence="2" key="1">
    <citation type="journal article" date="2014" name="Front. Microbiol.">
        <title>High frequency of phylogenetically diverse reductive dehalogenase-homologous genes in deep subseafloor sedimentary metagenomes.</title>
        <authorList>
            <person name="Kawai M."/>
            <person name="Futagami T."/>
            <person name="Toyoda A."/>
            <person name="Takaki Y."/>
            <person name="Nishi S."/>
            <person name="Hori S."/>
            <person name="Arai W."/>
            <person name="Tsubouchi T."/>
            <person name="Morono Y."/>
            <person name="Uchiyama I."/>
            <person name="Ito T."/>
            <person name="Fujiyama A."/>
            <person name="Inagaki F."/>
            <person name="Takami H."/>
        </authorList>
    </citation>
    <scope>NUCLEOTIDE SEQUENCE</scope>
    <source>
        <strain evidence="2">Expedition CK06-06</strain>
    </source>
</reference>
<organism evidence="2">
    <name type="scientific">marine sediment metagenome</name>
    <dbReference type="NCBI Taxonomy" id="412755"/>
    <lineage>
        <taxon>unclassified sequences</taxon>
        <taxon>metagenomes</taxon>
        <taxon>ecological metagenomes</taxon>
    </lineage>
</organism>
<dbReference type="InterPro" id="IPR001313">
    <property type="entry name" value="Pumilio_RNA-bd_rpt"/>
</dbReference>
<sequence>NMAVNRLSDSVGELAMERVAALLADRVADRVVQALLEAGFDKQFAASLLKAMKEEVERAGGDV</sequence>
<evidence type="ECO:0000313" key="2">
    <source>
        <dbReference type="EMBL" id="GAI56201.1"/>
    </source>
</evidence>
<accession>X1QN42</accession>
<dbReference type="EMBL" id="BARV01034015">
    <property type="protein sequence ID" value="GAI56201.1"/>
    <property type="molecule type" value="Genomic_DNA"/>
</dbReference>
<dbReference type="PROSITE" id="PS50302">
    <property type="entry name" value="PUM"/>
    <property type="match status" value="1"/>
</dbReference>
<gene>
    <name evidence="2" type="ORF">S06H3_53358</name>
</gene>